<organism evidence="1">
    <name type="scientific">marine sediment metagenome</name>
    <dbReference type="NCBI Taxonomy" id="412755"/>
    <lineage>
        <taxon>unclassified sequences</taxon>
        <taxon>metagenomes</taxon>
        <taxon>ecological metagenomes</taxon>
    </lineage>
</organism>
<proteinExistence type="predicted"/>
<evidence type="ECO:0000313" key="1">
    <source>
        <dbReference type="EMBL" id="GAG16611.1"/>
    </source>
</evidence>
<feature type="non-terminal residue" evidence="1">
    <location>
        <position position="1"/>
    </location>
</feature>
<sequence length="43" mass="4428">PSGFDEAGAVFAVSVLGLGFEEGADLEVEFGFSHKVQGLGGYH</sequence>
<protein>
    <submittedName>
        <fullName evidence="1">Uncharacterized protein</fullName>
    </submittedName>
</protein>
<reference evidence="1" key="1">
    <citation type="journal article" date="2014" name="Front. Microbiol.">
        <title>High frequency of phylogenetically diverse reductive dehalogenase-homologous genes in deep subseafloor sedimentary metagenomes.</title>
        <authorList>
            <person name="Kawai M."/>
            <person name="Futagami T."/>
            <person name="Toyoda A."/>
            <person name="Takaki Y."/>
            <person name="Nishi S."/>
            <person name="Hori S."/>
            <person name="Arai W."/>
            <person name="Tsubouchi T."/>
            <person name="Morono Y."/>
            <person name="Uchiyama I."/>
            <person name="Ito T."/>
            <person name="Fujiyama A."/>
            <person name="Inagaki F."/>
            <person name="Takami H."/>
        </authorList>
    </citation>
    <scope>NUCLEOTIDE SEQUENCE</scope>
    <source>
        <strain evidence="1">Expedition CK06-06</strain>
    </source>
</reference>
<name>X0WV46_9ZZZZ</name>
<dbReference type="AlphaFoldDB" id="X0WV46"/>
<dbReference type="EMBL" id="BARS01037904">
    <property type="protein sequence ID" value="GAG16611.1"/>
    <property type="molecule type" value="Genomic_DNA"/>
</dbReference>
<accession>X0WV46</accession>
<comment type="caution">
    <text evidence="1">The sequence shown here is derived from an EMBL/GenBank/DDBJ whole genome shotgun (WGS) entry which is preliminary data.</text>
</comment>
<gene>
    <name evidence="1" type="ORF">S01H1_58064</name>
</gene>